<dbReference type="NCBIfam" id="TIGR03750">
    <property type="entry name" value="conj_TIGR03750"/>
    <property type="match status" value="1"/>
</dbReference>
<evidence type="ECO:0000313" key="3">
    <source>
        <dbReference type="Proteomes" id="UP001223016"/>
    </source>
</evidence>
<keyword evidence="3" id="KW-1185">Reference proteome</keyword>
<keyword evidence="1" id="KW-0812">Transmembrane</keyword>
<gene>
    <name evidence="2" type="ORF">Q6A51_13195</name>
</gene>
<reference evidence="2 3" key="1">
    <citation type="submission" date="2023-07" db="EMBL/GenBank/DDBJ databases">
        <title>Identification of four novel Pseudomonas species associated with bacterial leaf spot of cucurbits.</title>
        <authorList>
            <person name="Fullem K.R."/>
        </authorList>
    </citation>
    <scope>NUCLEOTIDE SEQUENCE [LARGE SCALE GENOMIC DNA]</scope>
    <source>
        <strain evidence="2 3">KFB 138</strain>
    </source>
</reference>
<sequence>MSDQQDQFEDGTLRFLPSRLNTQPVVIGGLTADEMWMTISGCAGTGFIVGIPLAFFTTPAMPVILALAGGTVGLLVAARILRRWKRGRPETWLYRQAQWLIAQHGPRALNAGKLVVRSGAWTSKRMVQR</sequence>
<comment type="caution">
    <text evidence="2">The sequence shown here is derived from an EMBL/GenBank/DDBJ whole genome shotgun (WGS) entry which is preliminary data.</text>
</comment>
<evidence type="ECO:0000256" key="1">
    <source>
        <dbReference type="SAM" id="Phobius"/>
    </source>
</evidence>
<evidence type="ECO:0000313" key="2">
    <source>
        <dbReference type="EMBL" id="MDO7927745.1"/>
    </source>
</evidence>
<keyword evidence="1" id="KW-0472">Membrane</keyword>
<organism evidence="2 3">
    <name type="scientific">Pseudomonas serbiensis</name>
    <dbReference type="NCBI Taxonomy" id="3064350"/>
    <lineage>
        <taxon>Bacteria</taxon>
        <taxon>Pseudomonadati</taxon>
        <taxon>Pseudomonadota</taxon>
        <taxon>Gammaproteobacteria</taxon>
        <taxon>Pseudomonadales</taxon>
        <taxon>Pseudomonadaceae</taxon>
        <taxon>Pseudomonas</taxon>
    </lineage>
</organism>
<dbReference type="EMBL" id="JAUQOO010000009">
    <property type="protein sequence ID" value="MDO7927745.1"/>
    <property type="molecule type" value="Genomic_DNA"/>
</dbReference>
<name>A0ABT9CQS3_9PSED</name>
<dbReference type="RefSeq" id="WP_221618924.1">
    <property type="nucleotide sequence ID" value="NZ_JAUQOO010000009.1"/>
</dbReference>
<accession>A0ABT9CQS3</accession>
<proteinExistence type="predicted"/>
<keyword evidence="1" id="KW-1133">Transmembrane helix</keyword>
<dbReference type="InterPro" id="IPR021877">
    <property type="entry name" value="DUF3487"/>
</dbReference>
<feature type="transmembrane region" description="Helical" evidence="1">
    <location>
        <begin position="61"/>
        <end position="81"/>
    </location>
</feature>
<dbReference type="Pfam" id="PF11990">
    <property type="entry name" value="DUF3487"/>
    <property type="match status" value="1"/>
</dbReference>
<dbReference type="Proteomes" id="UP001223016">
    <property type="component" value="Unassembled WGS sequence"/>
</dbReference>
<protein>
    <submittedName>
        <fullName evidence="2">TIGR03750 family conjugal transfer protein</fullName>
    </submittedName>
</protein>